<dbReference type="InterPro" id="IPR012885">
    <property type="entry name" value="F-box_Sdz-33"/>
</dbReference>
<dbReference type="Proteomes" id="UP000230233">
    <property type="component" value="Chromosome IV"/>
</dbReference>
<dbReference type="AlphaFoldDB" id="A0A2G5UAQ8"/>
<evidence type="ECO:0000313" key="3">
    <source>
        <dbReference type="Proteomes" id="UP000230233"/>
    </source>
</evidence>
<sequence>MNEPPRDPKFGLLKYPFELREQVIRNMEFIDAFYFSTLSKRSKQMVRSARYQTIRITFRFEKDCSMDKIEIETIKGERLKISLSDFKNSPKRDPYTLDGLELASFIKEQSEDYRKKLCAHLLSIFHFNSTEVHMGRNIKHLDDLYLWKIRKQFDSVDLIVNDGLHITPEYLKFVLNTTKAKKYFMYFKMDDLNFKYQLKDCEYLDVGGSIQWLDTYDFLKRNPQIICFTLDDLPGKQVNNLLKQWINGQVNGLESMEFFNSVGYPDDVIFDGILTMETKLTEEQANDLFGVWDNDGTTVNIQRKIDGQFATVHISHDVCLVHMRKEKDLFEL</sequence>
<keyword evidence="3" id="KW-1185">Reference proteome</keyword>
<name>A0A2G5UAQ8_9PELO</name>
<protein>
    <recommendedName>
        <fullName evidence="1">F-box domain-containing protein</fullName>
    </recommendedName>
</protein>
<dbReference type="PANTHER" id="PTHR21503">
    <property type="entry name" value="F-BOX-CONTAINING HYPOTHETICAL PROTEIN C.ELEGANS"/>
    <property type="match status" value="1"/>
</dbReference>
<dbReference type="PROSITE" id="PS50181">
    <property type="entry name" value="FBOX"/>
    <property type="match status" value="1"/>
</dbReference>
<dbReference type="InterPro" id="IPR001810">
    <property type="entry name" value="F-box_dom"/>
</dbReference>
<dbReference type="EMBL" id="PDUG01000004">
    <property type="protein sequence ID" value="PIC36632.1"/>
    <property type="molecule type" value="Genomic_DNA"/>
</dbReference>
<organism evidence="2 3">
    <name type="scientific">Caenorhabditis nigoni</name>
    <dbReference type="NCBI Taxonomy" id="1611254"/>
    <lineage>
        <taxon>Eukaryota</taxon>
        <taxon>Metazoa</taxon>
        <taxon>Ecdysozoa</taxon>
        <taxon>Nematoda</taxon>
        <taxon>Chromadorea</taxon>
        <taxon>Rhabditida</taxon>
        <taxon>Rhabditina</taxon>
        <taxon>Rhabditomorpha</taxon>
        <taxon>Rhabditoidea</taxon>
        <taxon>Rhabditidae</taxon>
        <taxon>Peloderinae</taxon>
        <taxon>Caenorhabditis</taxon>
    </lineage>
</organism>
<proteinExistence type="predicted"/>
<comment type="caution">
    <text evidence="2">The sequence shown here is derived from an EMBL/GenBank/DDBJ whole genome shotgun (WGS) entry which is preliminary data.</text>
</comment>
<accession>A0A2G5UAQ8</accession>
<evidence type="ECO:0000259" key="1">
    <source>
        <dbReference type="PROSITE" id="PS50181"/>
    </source>
</evidence>
<feature type="domain" description="F-box" evidence="1">
    <location>
        <begin position="9"/>
        <end position="54"/>
    </location>
</feature>
<reference evidence="3" key="1">
    <citation type="submission" date="2017-10" db="EMBL/GenBank/DDBJ databases">
        <title>Rapid genome shrinkage in a self-fertile nematode reveals novel sperm competition proteins.</title>
        <authorList>
            <person name="Yin D."/>
            <person name="Schwarz E.M."/>
            <person name="Thomas C.G."/>
            <person name="Felde R.L."/>
            <person name="Korf I.F."/>
            <person name="Cutter A.D."/>
            <person name="Schartner C.M."/>
            <person name="Ralston E.J."/>
            <person name="Meyer B.J."/>
            <person name="Haag E.S."/>
        </authorList>
    </citation>
    <scope>NUCLEOTIDE SEQUENCE [LARGE SCALE GENOMIC DNA]</scope>
    <source>
        <strain evidence="3">JU1422</strain>
    </source>
</reference>
<dbReference type="Pfam" id="PF00646">
    <property type="entry name" value="F-box"/>
    <property type="match status" value="1"/>
</dbReference>
<dbReference type="PANTHER" id="PTHR21503:SF8">
    <property type="entry name" value="F-BOX ASSOCIATED DOMAIN-CONTAINING PROTEIN-RELATED"/>
    <property type="match status" value="1"/>
</dbReference>
<dbReference type="Pfam" id="PF07735">
    <property type="entry name" value="FBA_2"/>
    <property type="match status" value="1"/>
</dbReference>
<evidence type="ECO:0000313" key="2">
    <source>
        <dbReference type="EMBL" id="PIC36632.1"/>
    </source>
</evidence>
<gene>
    <name evidence="2" type="primary">Cnig_chr_IV.g15557</name>
    <name evidence="2" type="ORF">B9Z55_015557</name>
</gene>